<comment type="caution">
    <text evidence="1">The sequence shown here is derived from an EMBL/GenBank/DDBJ whole genome shotgun (WGS) entry which is preliminary data.</text>
</comment>
<dbReference type="Gene3D" id="3.40.50.2000">
    <property type="entry name" value="Glycogen Phosphorylase B"/>
    <property type="match status" value="1"/>
</dbReference>
<name>A0AAJ0XG69_HALSE</name>
<protein>
    <recommendedName>
        <fullName evidence="3">Glycosyl transferase family 1</fullName>
    </recommendedName>
</protein>
<sequence length="64" mass="7485">MVRPNDAEALREAMQRLHDDRALADRLGRAGRQRFERLFSAQALGSRLSELYQRLARAHRTRSH</sequence>
<organism evidence="1 2">
    <name type="scientific">Halochromatium salexigens</name>
    <name type="common">Chromatium salexigens</name>
    <dbReference type="NCBI Taxonomy" id="49447"/>
    <lineage>
        <taxon>Bacteria</taxon>
        <taxon>Pseudomonadati</taxon>
        <taxon>Pseudomonadota</taxon>
        <taxon>Gammaproteobacteria</taxon>
        <taxon>Chromatiales</taxon>
        <taxon>Chromatiaceae</taxon>
        <taxon>Halochromatium</taxon>
    </lineage>
</organism>
<dbReference type="SUPFAM" id="SSF53756">
    <property type="entry name" value="UDP-Glycosyltransferase/glycogen phosphorylase"/>
    <property type="match status" value="1"/>
</dbReference>
<dbReference type="Proteomes" id="UP001296967">
    <property type="component" value="Unassembled WGS sequence"/>
</dbReference>
<evidence type="ECO:0000313" key="1">
    <source>
        <dbReference type="EMBL" id="MBK5930465.1"/>
    </source>
</evidence>
<dbReference type="EMBL" id="NHSF01000053">
    <property type="protein sequence ID" value="MBK5930465.1"/>
    <property type="molecule type" value="Genomic_DNA"/>
</dbReference>
<accession>A0AAJ0XG69</accession>
<evidence type="ECO:0008006" key="3">
    <source>
        <dbReference type="Google" id="ProtNLM"/>
    </source>
</evidence>
<reference evidence="1" key="1">
    <citation type="submission" date="2017-05" db="EMBL/GenBank/DDBJ databases">
        <authorList>
            <person name="Imhoff J.F."/>
            <person name="Rahn T."/>
            <person name="Kuenzel S."/>
            <person name="Neulinger S.C."/>
        </authorList>
    </citation>
    <scope>NUCLEOTIDE SEQUENCE</scope>
    <source>
        <strain evidence="1">DSM 4395</strain>
    </source>
</reference>
<dbReference type="AlphaFoldDB" id="A0AAJ0XG69"/>
<reference evidence="1" key="2">
    <citation type="journal article" date="2020" name="Microorganisms">
        <title>Osmotic Adaptation and Compatible Solute Biosynthesis of Phototrophic Bacteria as Revealed from Genome Analyses.</title>
        <authorList>
            <person name="Imhoff J.F."/>
            <person name="Rahn T."/>
            <person name="Kunzel S."/>
            <person name="Keller A."/>
            <person name="Neulinger S.C."/>
        </authorList>
    </citation>
    <scope>NUCLEOTIDE SEQUENCE</scope>
    <source>
        <strain evidence="1">DSM 4395</strain>
    </source>
</reference>
<proteinExistence type="predicted"/>
<gene>
    <name evidence="1" type="ORF">CCR82_08010</name>
</gene>
<evidence type="ECO:0000313" key="2">
    <source>
        <dbReference type="Proteomes" id="UP001296967"/>
    </source>
</evidence>
<keyword evidence="2" id="KW-1185">Reference proteome</keyword>